<evidence type="ECO:0000256" key="12">
    <source>
        <dbReference type="ARBA" id="ARBA00023115"/>
    </source>
</evidence>
<dbReference type="GO" id="GO:0008295">
    <property type="term" value="P:spermidine biosynthetic process"/>
    <property type="evidence" value="ECO:0007669"/>
    <property type="project" value="UniProtKB-KW"/>
</dbReference>
<evidence type="ECO:0000256" key="1">
    <source>
        <dbReference type="ARBA" id="ARBA00001933"/>
    </source>
</evidence>
<feature type="domain" description="Arginine decarboxylase C-terminal helical" evidence="20">
    <location>
        <begin position="518"/>
        <end position="571"/>
    </location>
</feature>
<dbReference type="PRINTS" id="PR01179">
    <property type="entry name" value="ODADCRBXLASE"/>
</dbReference>
<dbReference type="CDD" id="cd06830">
    <property type="entry name" value="PLPDE_III_ADC"/>
    <property type="match status" value="1"/>
</dbReference>
<keyword evidence="22" id="KW-1185">Reference proteome</keyword>
<dbReference type="InterPro" id="IPR000183">
    <property type="entry name" value="Orn/DAP/Arg_de-COase"/>
</dbReference>
<comment type="cofactor">
    <cofactor evidence="1 15 17">
        <name>pyridoxal 5'-phosphate</name>
        <dbReference type="ChEBI" id="CHEBI:597326"/>
    </cofactor>
</comment>
<evidence type="ECO:0000259" key="20">
    <source>
        <dbReference type="Pfam" id="PF17944"/>
    </source>
</evidence>
<evidence type="ECO:0000256" key="6">
    <source>
        <dbReference type="ARBA" id="ARBA00012426"/>
    </source>
</evidence>
<evidence type="ECO:0000313" key="21">
    <source>
        <dbReference type="EMBL" id="EFJ32037.1"/>
    </source>
</evidence>
<evidence type="ECO:0000256" key="17">
    <source>
        <dbReference type="RuleBase" id="RU003740"/>
    </source>
</evidence>
<name>D8R8C1_SELML</name>
<dbReference type="InParanoid" id="D8R8C1"/>
<dbReference type="GO" id="GO:0006527">
    <property type="term" value="P:L-arginine catabolic process"/>
    <property type="evidence" value="ECO:0007669"/>
    <property type="project" value="InterPro"/>
</dbReference>
<dbReference type="SUPFAM" id="SSF51419">
    <property type="entry name" value="PLP-binding barrel"/>
    <property type="match status" value="1"/>
</dbReference>
<dbReference type="GO" id="GO:0008792">
    <property type="term" value="F:arginine decarboxylase activity"/>
    <property type="evidence" value="ECO:0000318"/>
    <property type="project" value="GO_Central"/>
</dbReference>
<evidence type="ECO:0000256" key="8">
    <source>
        <dbReference type="ARBA" id="ARBA00022793"/>
    </source>
</evidence>
<dbReference type="EMBL" id="GL377573">
    <property type="protein sequence ID" value="EFJ32037.1"/>
    <property type="molecule type" value="Genomic_DNA"/>
</dbReference>
<comment type="function">
    <text evidence="3">Catalyzes the biosynthesis of agmatine from arginine.</text>
</comment>
<accession>D8R8C1</accession>
<keyword evidence="7" id="KW-0479">Metal-binding</keyword>
<evidence type="ECO:0000256" key="15">
    <source>
        <dbReference type="PIRSR" id="PIRSR001336-50"/>
    </source>
</evidence>
<evidence type="ECO:0000256" key="11">
    <source>
        <dbReference type="ARBA" id="ARBA00023066"/>
    </source>
</evidence>
<dbReference type="InterPro" id="IPR041128">
    <property type="entry name" value="Arg_decarbox_C"/>
</dbReference>
<dbReference type="STRING" id="88036.D8R8C1"/>
<keyword evidence="10 15" id="KW-0663">Pyridoxal phosphate</keyword>
<evidence type="ECO:0000256" key="10">
    <source>
        <dbReference type="ARBA" id="ARBA00022898"/>
    </source>
</evidence>
<keyword evidence="9 17" id="KW-0460">Magnesium</keyword>
<dbReference type="NCBIfam" id="TIGR01273">
    <property type="entry name" value="speA"/>
    <property type="match status" value="1"/>
</dbReference>
<evidence type="ECO:0000256" key="14">
    <source>
        <dbReference type="ARBA" id="ARBA00049309"/>
    </source>
</evidence>
<dbReference type="Proteomes" id="UP000001514">
    <property type="component" value="Unassembled WGS sequence"/>
</dbReference>
<dbReference type="eggNOG" id="ENOG502QTXD">
    <property type="taxonomic scope" value="Eukaryota"/>
</dbReference>
<feature type="active site" description="Proton donor" evidence="16">
    <location>
        <position position="438"/>
    </location>
</feature>
<dbReference type="PANTHER" id="PTHR43295:SF9">
    <property type="entry name" value="BIOSYNTHETIC ARGININE DECARBOXYLASE"/>
    <property type="match status" value="1"/>
</dbReference>
<dbReference type="Gene3D" id="3.20.20.10">
    <property type="entry name" value="Alanine racemase"/>
    <property type="match status" value="1"/>
</dbReference>
<evidence type="ECO:0000256" key="3">
    <source>
        <dbReference type="ARBA" id="ARBA00002257"/>
    </source>
</evidence>
<dbReference type="HOGENOM" id="CLU_027243_1_0_1"/>
<evidence type="ECO:0000256" key="5">
    <source>
        <dbReference type="ARBA" id="ARBA00008357"/>
    </source>
</evidence>
<dbReference type="InterPro" id="IPR029066">
    <property type="entry name" value="PLP-binding_barrel"/>
</dbReference>
<dbReference type="InterPro" id="IPR009006">
    <property type="entry name" value="Ala_racemase/Decarboxylase_C"/>
</dbReference>
<sequence>MVLRFPEIVQHRIRQLNDCFNNAIAKFSYQASFSFLLICFSTRHFQGVFPIKCNHDRYLLEDIVKFGDRCKFGLEAGSKPELLIAIAKLRGSKDALLICNGYKAFICDPDRVYIESVLLARQLGVNAIIVLEQMEELEMVIQACRILGVRPMVGVRAKLSTKHTGHWGGSSGDKGKFGLTVTEIVRVVYTLRKEGMLDCLQLLHFHIGSQIPSISIIKEAMREGSHIFCELALMGAPMQYIDVGGGLGIDYDGSKTQSSASTNYSMQNYANDVVAALVDACILKGVAQPVIISESGRALASHHSVLVFDVLSTFERPAADQDPGEYLLHTFEKVYNTMDESNFRESYSDAKQFKSEISSLFKLGCLSLEQRAQADALYEALCHRVELRDSLAAVYHINLSVFRSAPDAWAIDQIFPIIPLQRLTEKPTVQATLADLTCDSDGKFDRFIGENGEVAAALPVHELRKGEPYLMGLFLGGVYQEVMGSAHNLFGGTNIIHNGSSSGRGGYTIERVIRGQTMEEVMRAVQHVGDEMTEELRREAEDAVAKGHLSVEEAQALLVNYKRSLGSYTYLSR</sequence>
<gene>
    <name evidence="21" type="ORF">SELMODRAFT_144682</name>
</gene>
<dbReference type="PANTHER" id="PTHR43295">
    <property type="entry name" value="ARGININE DECARBOXYLASE"/>
    <property type="match status" value="1"/>
</dbReference>
<dbReference type="PROSITE" id="PS00878">
    <property type="entry name" value="ODR_DC_2_1"/>
    <property type="match status" value="1"/>
</dbReference>
<dbReference type="GO" id="GO:0009446">
    <property type="term" value="P:putrescine biosynthetic process"/>
    <property type="evidence" value="ECO:0000318"/>
    <property type="project" value="GO_Central"/>
</dbReference>
<keyword evidence="12" id="KW-0620">Polyamine biosynthesis</keyword>
<proteinExistence type="inferred from homology"/>
<dbReference type="Gene3D" id="2.40.37.10">
    <property type="entry name" value="Lyase, Ornithine Decarboxylase, Chain A, domain 1"/>
    <property type="match status" value="1"/>
</dbReference>
<evidence type="ECO:0000259" key="18">
    <source>
        <dbReference type="Pfam" id="PF02784"/>
    </source>
</evidence>
<dbReference type="OMA" id="CASERTC"/>
<protein>
    <recommendedName>
        <fullName evidence="6 17">Arginine decarboxylase</fullName>
        <ecNumber evidence="6 17">4.1.1.19</ecNumber>
    </recommendedName>
</protein>
<evidence type="ECO:0000256" key="7">
    <source>
        <dbReference type="ARBA" id="ARBA00022723"/>
    </source>
</evidence>
<dbReference type="UniPathway" id="UPA00186">
    <property type="reaction ID" value="UER00284"/>
</dbReference>
<evidence type="ECO:0000256" key="4">
    <source>
        <dbReference type="ARBA" id="ARBA00004773"/>
    </source>
</evidence>
<comment type="cofactor">
    <cofactor evidence="2 17">
        <name>Mg(2+)</name>
        <dbReference type="ChEBI" id="CHEBI:18420"/>
    </cofactor>
</comment>
<dbReference type="GO" id="GO:0046872">
    <property type="term" value="F:metal ion binding"/>
    <property type="evidence" value="ECO:0007669"/>
    <property type="project" value="UniProtKB-KW"/>
</dbReference>
<dbReference type="Pfam" id="PF17810">
    <property type="entry name" value="Arg_decarb_HB"/>
    <property type="match status" value="1"/>
</dbReference>
<feature type="modified residue" description="N6-(pyridoxal phosphate)lysine" evidence="15">
    <location>
        <position position="52"/>
    </location>
</feature>
<evidence type="ECO:0000256" key="13">
    <source>
        <dbReference type="ARBA" id="ARBA00023239"/>
    </source>
</evidence>
<evidence type="ECO:0000256" key="16">
    <source>
        <dbReference type="PIRSR" id="PIRSR600183-50"/>
    </source>
</evidence>
<dbReference type="EC" id="4.1.1.19" evidence="6 17"/>
<evidence type="ECO:0000313" key="22">
    <source>
        <dbReference type="Proteomes" id="UP000001514"/>
    </source>
</evidence>
<organism evidence="22">
    <name type="scientific">Selaginella moellendorffii</name>
    <name type="common">Spikemoss</name>
    <dbReference type="NCBI Taxonomy" id="88036"/>
    <lineage>
        <taxon>Eukaryota</taxon>
        <taxon>Viridiplantae</taxon>
        <taxon>Streptophyta</taxon>
        <taxon>Embryophyta</taxon>
        <taxon>Tracheophyta</taxon>
        <taxon>Lycopodiopsida</taxon>
        <taxon>Selaginellales</taxon>
        <taxon>Selaginellaceae</taxon>
        <taxon>Selaginella</taxon>
    </lineage>
</organism>
<dbReference type="Gene3D" id="1.10.287.3440">
    <property type="match status" value="1"/>
</dbReference>
<feature type="domain" description="Orn/DAP/Arg decarboxylase 2 N-terminal" evidence="18">
    <location>
        <begin position="46"/>
        <end position="300"/>
    </location>
</feature>
<dbReference type="InterPro" id="IPR002985">
    <property type="entry name" value="Arg_decrbxlase"/>
</dbReference>
<dbReference type="Gene3D" id="1.20.58.930">
    <property type="match status" value="1"/>
</dbReference>
<dbReference type="PIRSF" id="PIRSF001336">
    <property type="entry name" value="Arg_decrbxlase"/>
    <property type="match status" value="1"/>
</dbReference>
<dbReference type="Pfam" id="PF02784">
    <property type="entry name" value="Orn_Arg_deC_N"/>
    <property type="match status" value="1"/>
</dbReference>
<reference evidence="21 22" key="1">
    <citation type="journal article" date="2011" name="Science">
        <title>The Selaginella genome identifies genetic changes associated with the evolution of vascular plants.</title>
        <authorList>
            <person name="Banks J.A."/>
            <person name="Nishiyama T."/>
            <person name="Hasebe M."/>
            <person name="Bowman J.L."/>
            <person name="Gribskov M."/>
            <person name="dePamphilis C."/>
            <person name="Albert V.A."/>
            <person name="Aono N."/>
            <person name="Aoyama T."/>
            <person name="Ambrose B.A."/>
            <person name="Ashton N.W."/>
            <person name="Axtell M.J."/>
            <person name="Barker E."/>
            <person name="Barker M.S."/>
            <person name="Bennetzen J.L."/>
            <person name="Bonawitz N.D."/>
            <person name="Chapple C."/>
            <person name="Cheng C."/>
            <person name="Correa L.G."/>
            <person name="Dacre M."/>
            <person name="DeBarry J."/>
            <person name="Dreyer I."/>
            <person name="Elias M."/>
            <person name="Engstrom E.M."/>
            <person name="Estelle M."/>
            <person name="Feng L."/>
            <person name="Finet C."/>
            <person name="Floyd S.K."/>
            <person name="Frommer W.B."/>
            <person name="Fujita T."/>
            <person name="Gramzow L."/>
            <person name="Gutensohn M."/>
            <person name="Harholt J."/>
            <person name="Hattori M."/>
            <person name="Heyl A."/>
            <person name="Hirai T."/>
            <person name="Hiwatashi Y."/>
            <person name="Ishikawa M."/>
            <person name="Iwata M."/>
            <person name="Karol K.G."/>
            <person name="Koehler B."/>
            <person name="Kolukisaoglu U."/>
            <person name="Kubo M."/>
            <person name="Kurata T."/>
            <person name="Lalonde S."/>
            <person name="Li K."/>
            <person name="Li Y."/>
            <person name="Litt A."/>
            <person name="Lyons E."/>
            <person name="Manning G."/>
            <person name="Maruyama T."/>
            <person name="Michael T.P."/>
            <person name="Mikami K."/>
            <person name="Miyazaki S."/>
            <person name="Morinaga S."/>
            <person name="Murata T."/>
            <person name="Mueller-Roeber B."/>
            <person name="Nelson D.R."/>
            <person name="Obara M."/>
            <person name="Oguri Y."/>
            <person name="Olmstead R.G."/>
            <person name="Onodera N."/>
            <person name="Petersen B.L."/>
            <person name="Pils B."/>
            <person name="Prigge M."/>
            <person name="Rensing S.A."/>
            <person name="Riano-Pachon D.M."/>
            <person name="Roberts A.W."/>
            <person name="Sato Y."/>
            <person name="Scheller H.V."/>
            <person name="Schulz B."/>
            <person name="Schulz C."/>
            <person name="Shakirov E.V."/>
            <person name="Shibagaki N."/>
            <person name="Shinohara N."/>
            <person name="Shippen D.E."/>
            <person name="Soerensen I."/>
            <person name="Sotooka R."/>
            <person name="Sugimoto N."/>
            <person name="Sugita M."/>
            <person name="Sumikawa N."/>
            <person name="Tanurdzic M."/>
            <person name="Theissen G."/>
            <person name="Ulvskov P."/>
            <person name="Wakazuki S."/>
            <person name="Weng J.K."/>
            <person name="Willats W.W."/>
            <person name="Wipf D."/>
            <person name="Wolf P.G."/>
            <person name="Yang L."/>
            <person name="Zimmer A.D."/>
            <person name="Zhu Q."/>
            <person name="Mitros T."/>
            <person name="Hellsten U."/>
            <person name="Loque D."/>
            <person name="Otillar R."/>
            <person name="Salamov A."/>
            <person name="Schmutz J."/>
            <person name="Shapiro H."/>
            <person name="Lindquist E."/>
            <person name="Lucas S."/>
            <person name="Rokhsar D."/>
            <person name="Grigoriev I.V."/>
        </authorList>
    </citation>
    <scope>NUCLEOTIDE SEQUENCE [LARGE SCALE GENOMIC DNA]</scope>
</reference>
<keyword evidence="11 17" id="KW-0745">Spermidine biosynthesis</keyword>
<evidence type="ECO:0000256" key="9">
    <source>
        <dbReference type="ARBA" id="ARBA00022842"/>
    </source>
</evidence>
<evidence type="ECO:0000259" key="19">
    <source>
        <dbReference type="Pfam" id="PF17810"/>
    </source>
</evidence>
<keyword evidence="13 17" id="KW-0456">Lyase</keyword>
<comment type="pathway">
    <text evidence="4 17">Amine and polyamine biosynthesis; agmatine biosynthesis; agmatine from L-arginine: step 1/1.</text>
</comment>
<keyword evidence="8 17" id="KW-0210">Decarboxylase</keyword>
<dbReference type="PRINTS" id="PR01180">
    <property type="entry name" value="ARGDCRBXLASE"/>
</dbReference>
<dbReference type="Pfam" id="PF17944">
    <property type="entry name" value="Arg_decarbox_C"/>
    <property type="match status" value="1"/>
</dbReference>
<dbReference type="NCBIfam" id="NF003763">
    <property type="entry name" value="PRK05354.1"/>
    <property type="match status" value="1"/>
</dbReference>
<dbReference type="InterPro" id="IPR040634">
    <property type="entry name" value="Arg_decarb_HB"/>
</dbReference>
<comment type="similarity">
    <text evidence="5 17">Belongs to the Orn/Lys/Arg decarboxylase class-II family. SpeA subfamily.</text>
</comment>
<dbReference type="InterPro" id="IPR022644">
    <property type="entry name" value="De-COase2_N"/>
</dbReference>
<dbReference type="AlphaFoldDB" id="D8R8C1"/>
<evidence type="ECO:0000256" key="2">
    <source>
        <dbReference type="ARBA" id="ARBA00001946"/>
    </source>
</evidence>
<dbReference type="InterPro" id="IPR022653">
    <property type="entry name" value="De-COase2_pyr-phos_BS"/>
</dbReference>
<comment type="catalytic activity">
    <reaction evidence="14 17">
        <text>L-arginine + H(+) = agmatine + CO2</text>
        <dbReference type="Rhea" id="RHEA:17641"/>
        <dbReference type="ChEBI" id="CHEBI:15378"/>
        <dbReference type="ChEBI" id="CHEBI:16526"/>
        <dbReference type="ChEBI" id="CHEBI:32682"/>
        <dbReference type="ChEBI" id="CHEBI:58145"/>
        <dbReference type="EC" id="4.1.1.19"/>
    </reaction>
</comment>
<dbReference type="Gramene" id="EFJ32037">
    <property type="protein sequence ID" value="EFJ32037"/>
    <property type="gene ID" value="SELMODRAFT_144682"/>
</dbReference>
<feature type="domain" description="Arginine decarboxylase helical bundle" evidence="19">
    <location>
        <begin position="326"/>
        <end position="386"/>
    </location>
</feature>
<dbReference type="KEGG" id="smo:SELMODRAFT_144682"/>